<gene>
    <name evidence="1" type="ORF">FA95DRAFT_1610643</name>
</gene>
<evidence type="ECO:0000313" key="1">
    <source>
        <dbReference type="EMBL" id="KAI0041903.1"/>
    </source>
</evidence>
<dbReference type="EMBL" id="MU276095">
    <property type="protein sequence ID" value="KAI0041903.1"/>
    <property type="molecule type" value="Genomic_DNA"/>
</dbReference>
<sequence length="824" mass="90214">MPTRAYNGHGRLVFAPGGPRGEVEPSILNLWASPPSHTSSFEPCPPSSSPIPTIPPSSISDRTSFTNPTSLTTPTSRTIPTSLTNHTTAFPSSLPPGSTPSSTVNTSLMSASSSDLPGTSSSPLPSASGNPAQFASASQSVCLGHGLDASVDGLLATIVISGIIGLLLWLLFAILRPKFRQVYGLREWFLQEGMRPKPLGSSFWAFLFPSVPLVPSISRDTSDAGQSAAADARIFPSDEELTQRTLWFCFLMVAGWSIVGLAGALPLYLVDTPCLSNSANAPRYIGVYSTLQDMSLLRLLQLLDNKDIATSASVDLHVRALVNGTDVTWRTRVRIIILTVLLIVLGIWPALWKIIKEFNKHVAYRRRWLNVHLRGQEMGWLSVRHAPGFAGWGEIRLKDFVNKTGLSSSTDANHNASGSATRRRNGSSTGHARRHRDGDFLSSAEEANLQIDIQSLFSIGDTQRLALMIEERDEILENLEIAETKYISSFRVSTPEPSIADMDPPPASESDGRPNISRPMPLGGSSSQGTSSRRRRRGRNPAYASSSLSPTSYVAPSQYYKLGHPRGVNGGRLADDDDRETSFTDSIHQRVVGTRFQEINRNSTHIGQLPMGSHVRLEHGVLDAASPIPPITPSEPLSSEPIPDPRRYGPNYVEHSTDSEEYASFSHEHHAVSQMNLSDLDIEDVLSAEWVDVAHEAPIDFSHSETPPLAPPTPTVAPEREQRGSMFAFVRRPKIFGPAPSENRDTFPLRARETPERASDVQPPHLRVQRHPPFVRPLTGLDHDGLGRVYTDIRHWRTKLKVVNQEISFAQADAYNDIADGANI</sequence>
<feature type="non-terminal residue" evidence="1">
    <location>
        <position position="824"/>
    </location>
</feature>
<comment type="caution">
    <text evidence="1">The sequence shown here is derived from an EMBL/GenBank/DDBJ whole genome shotgun (WGS) entry which is preliminary data.</text>
</comment>
<keyword evidence="2" id="KW-1185">Reference proteome</keyword>
<name>A0ACB8RE62_9AGAM</name>
<protein>
    <submittedName>
        <fullName evidence="1">Uncharacterized protein</fullName>
    </submittedName>
</protein>
<reference evidence="1" key="1">
    <citation type="submission" date="2021-02" db="EMBL/GenBank/DDBJ databases">
        <authorList>
            <consortium name="DOE Joint Genome Institute"/>
            <person name="Ahrendt S."/>
            <person name="Looney B.P."/>
            <person name="Miyauchi S."/>
            <person name="Morin E."/>
            <person name="Drula E."/>
            <person name="Courty P.E."/>
            <person name="Chicoki N."/>
            <person name="Fauchery L."/>
            <person name="Kohler A."/>
            <person name="Kuo A."/>
            <person name="Labutti K."/>
            <person name="Pangilinan J."/>
            <person name="Lipzen A."/>
            <person name="Riley R."/>
            <person name="Andreopoulos W."/>
            <person name="He G."/>
            <person name="Johnson J."/>
            <person name="Barry K.W."/>
            <person name="Grigoriev I.V."/>
            <person name="Nagy L."/>
            <person name="Hibbett D."/>
            <person name="Henrissat B."/>
            <person name="Matheny P.B."/>
            <person name="Labbe J."/>
            <person name="Martin F."/>
        </authorList>
    </citation>
    <scope>NUCLEOTIDE SEQUENCE</scope>
    <source>
        <strain evidence="1">FP105234-sp</strain>
    </source>
</reference>
<dbReference type="Proteomes" id="UP000814033">
    <property type="component" value="Unassembled WGS sequence"/>
</dbReference>
<reference evidence="1" key="2">
    <citation type="journal article" date="2022" name="New Phytol.">
        <title>Evolutionary transition to the ectomycorrhizal habit in the genomes of a hyperdiverse lineage of mushroom-forming fungi.</title>
        <authorList>
            <person name="Looney B."/>
            <person name="Miyauchi S."/>
            <person name="Morin E."/>
            <person name="Drula E."/>
            <person name="Courty P.E."/>
            <person name="Kohler A."/>
            <person name="Kuo A."/>
            <person name="LaButti K."/>
            <person name="Pangilinan J."/>
            <person name="Lipzen A."/>
            <person name="Riley R."/>
            <person name="Andreopoulos W."/>
            <person name="He G."/>
            <person name="Johnson J."/>
            <person name="Nolan M."/>
            <person name="Tritt A."/>
            <person name="Barry K.W."/>
            <person name="Grigoriev I.V."/>
            <person name="Nagy L.G."/>
            <person name="Hibbett D."/>
            <person name="Henrissat B."/>
            <person name="Matheny P.B."/>
            <person name="Labbe J."/>
            <person name="Martin F.M."/>
        </authorList>
    </citation>
    <scope>NUCLEOTIDE SEQUENCE</scope>
    <source>
        <strain evidence="1">FP105234-sp</strain>
    </source>
</reference>
<accession>A0ACB8RE62</accession>
<proteinExistence type="predicted"/>
<organism evidence="1 2">
    <name type="scientific">Auriscalpium vulgare</name>
    <dbReference type="NCBI Taxonomy" id="40419"/>
    <lineage>
        <taxon>Eukaryota</taxon>
        <taxon>Fungi</taxon>
        <taxon>Dikarya</taxon>
        <taxon>Basidiomycota</taxon>
        <taxon>Agaricomycotina</taxon>
        <taxon>Agaricomycetes</taxon>
        <taxon>Russulales</taxon>
        <taxon>Auriscalpiaceae</taxon>
        <taxon>Auriscalpium</taxon>
    </lineage>
</organism>
<evidence type="ECO:0000313" key="2">
    <source>
        <dbReference type="Proteomes" id="UP000814033"/>
    </source>
</evidence>